<feature type="coiled-coil region" evidence="1">
    <location>
        <begin position="4"/>
        <end position="31"/>
    </location>
</feature>
<dbReference type="Pfam" id="PF17236">
    <property type="entry name" value="SU10_MCP"/>
    <property type="match status" value="1"/>
</dbReference>
<dbReference type="OrthoDB" id="379879at2157"/>
<dbReference type="EMBL" id="LWMU01000092">
    <property type="protein sequence ID" value="KZX11366.1"/>
    <property type="molecule type" value="Genomic_DNA"/>
</dbReference>
<sequence>MTTINDLETKIASQNEQLAILNKAYADLKKDMMTTGNAPQSTQIAYSSILKSKVFEKAPFFRFLESKGQVDDTFASTYAGFYKETDNSAASWIEENEDIPAATASNYDEDVDKMKTLIHPIDVSLMAQMGNNAINILAREIDKGFIKVTNQLDSTLLQGTGTSSSKDFKGFTKQVTTNVTDLAGGAISEDAIDDMLTKIIDGNGGTVDCLVTTNAVAKQLKKLVAPYRRFNDKLDIGLGHRVVSYEAPNGAEIPILIDSNLNQISNKDVMLFADSSTIEVKRLLAPTLMTNLPTNKLGTKNAVVSFATANNIAEFQNGIIKGIDATKEVKSPYYAVNTGP</sequence>
<comment type="caution">
    <text evidence="2">The sequence shown here is derived from an EMBL/GenBank/DDBJ whole genome shotgun (WGS) entry which is preliminary data.</text>
</comment>
<gene>
    <name evidence="2" type="ORF">MBORA_16110</name>
</gene>
<evidence type="ECO:0008006" key="4">
    <source>
        <dbReference type="Google" id="ProtNLM"/>
    </source>
</evidence>
<dbReference type="SUPFAM" id="SSF56563">
    <property type="entry name" value="Major capsid protein gp5"/>
    <property type="match status" value="1"/>
</dbReference>
<evidence type="ECO:0000256" key="1">
    <source>
        <dbReference type="SAM" id="Coils"/>
    </source>
</evidence>
<organism evidence="2 3">
    <name type="scientific">Methanobrevibacter oralis</name>
    <dbReference type="NCBI Taxonomy" id="66851"/>
    <lineage>
        <taxon>Archaea</taxon>
        <taxon>Methanobacteriati</taxon>
        <taxon>Methanobacteriota</taxon>
        <taxon>Methanomada group</taxon>
        <taxon>Methanobacteria</taxon>
        <taxon>Methanobacteriales</taxon>
        <taxon>Methanobacteriaceae</taxon>
        <taxon>Methanobrevibacter</taxon>
    </lineage>
</organism>
<dbReference type="Proteomes" id="UP000077428">
    <property type="component" value="Unassembled WGS sequence"/>
</dbReference>
<keyword evidence="3" id="KW-1185">Reference proteome</keyword>
<dbReference type="PATRIC" id="fig|66851.6.peg.1751"/>
<protein>
    <recommendedName>
        <fullName evidence="4">Phage capsid family protein</fullName>
    </recommendedName>
</protein>
<proteinExistence type="predicted"/>
<keyword evidence="1" id="KW-0175">Coiled coil</keyword>
<name>A0A165ZZB7_METOA</name>
<accession>A0A165ZZB7</accession>
<evidence type="ECO:0000313" key="3">
    <source>
        <dbReference type="Proteomes" id="UP000077428"/>
    </source>
</evidence>
<evidence type="ECO:0000313" key="2">
    <source>
        <dbReference type="EMBL" id="KZX11366.1"/>
    </source>
</evidence>
<dbReference type="RefSeq" id="WP_042693446.1">
    <property type="nucleotide sequence ID" value="NZ_CABMAB010000022.1"/>
</dbReference>
<dbReference type="STRING" id="66851.MBORA_16110"/>
<reference evidence="3" key="1">
    <citation type="journal article" date="2016" name="Genome Announc.">
        <title>Draft Genome Sequences of Methanobrevibacter curvatus DSM11111, Methanobrevibacter cuticularis DSM11139, Methanobrevibacter filiformis DSM11501, and Methanobrevibacter oralis DSM7256.</title>
        <authorList>
            <person name="Poehlein A."/>
            <person name="Seedorf H."/>
        </authorList>
    </citation>
    <scope>NUCLEOTIDE SEQUENCE [LARGE SCALE GENOMIC DNA]</scope>
    <source>
        <strain evidence="3">DSM 7256 / JCM 30027 / ZR</strain>
    </source>
</reference>
<dbReference type="AlphaFoldDB" id="A0A165ZZB7"/>
<dbReference type="InterPro" id="IPR035198">
    <property type="entry name" value="SU10_MCP"/>
</dbReference>